<dbReference type="PANTHER" id="PTHR34805:SF1">
    <property type="entry name" value="PROTEIN MODIFIER OF SNC1 1"/>
    <property type="match status" value="1"/>
</dbReference>
<evidence type="ECO:0000313" key="5">
    <source>
        <dbReference type="EMBL" id="GER53179.1"/>
    </source>
</evidence>
<feature type="compositionally biased region" description="Polar residues" evidence="3">
    <location>
        <begin position="520"/>
        <end position="541"/>
    </location>
</feature>
<gene>
    <name evidence="5" type="ORF">STAS_30673</name>
</gene>
<feature type="compositionally biased region" description="Polar residues" evidence="3">
    <location>
        <begin position="133"/>
        <end position="156"/>
    </location>
</feature>
<keyword evidence="6" id="KW-1185">Reference proteome</keyword>
<dbReference type="GO" id="GO:0040029">
    <property type="term" value="P:epigenetic regulation of gene expression"/>
    <property type="evidence" value="ECO:0007669"/>
    <property type="project" value="TreeGrafter"/>
</dbReference>
<feature type="compositionally biased region" description="Polar residues" evidence="3">
    <location>
        <begin position="1063"/>
        <end position="1079"/>
    </location>
</feature>
<feature type="compositionally biased region" description="Polar residues" evidence="3">
    <location>
        <begin position="1087"/>
        <end position="1098"/>
    </location>
</feature>
<dbReference type="OrthoDB" id="1939715at2759"/>
<dbReference type="InterPro" id="IPR009738">
    <property type="entry name" value="BAT2_N"/>
</dbReference>
<sequence>MNSSMLAGERRWASARRGGMTVLGKVAVPKPLNLPSQKLENHGLDPNVEIVPKGTLSWGSRPSSSGSNPWISSSVSPNAEGGTVSPSHLSGRPSSGGSGTRPSTAGSERSHEPASSAWGSSSRPSSASGTFSLNQTSSTSLRPKSAENRPNSSQLSRFADPVSKNSAAWGPSGTAERLGVRSSKDEDFTLSSGDFPTLGSEKNNSLKNAELEELGRPRSASGRIAHGKADSRSQTDSKHGAVDTWRADGFQGVDDDIHPCMEKWNGDNPPQYFNPNTAPQHFDTWRGPAPMNGQAGIAPPPLAGSQPGPTPGPRGPHPKNGDLYRPQMPDAYAHPGIPFRPGFYPGPPGPRGPPGPPAPMAFEGYYGPRMGCEPDIPYMGMAAGPPVYNSSYPGTAPGIGNSHGRNGHGQHPGKTSSEHVGADLAEDTQGPKRIHLKSHINQRDHPRDERKTWEHNPQPDVSYPDRHRPHMMSSRKNEWGAEEDTEESVHAKRRMPSQMTSRSSDYKVHSSDGVKVKSFEGTSNPQAVYDKSTNASESAPSLQEEMPRVILGSEKDSSLRTGLKNPSLMHKIDGLNAKIRVSDGRNISPRAHNREEERNRSQVIDAKVNSNVGEGTHAGSFESTPRDFTSGPHEMINSASDKPLQQVTVMSRRPHHGGQGRIDHRGKGKFGNVDSDGWRKKPLTTELSHVITASHDESKAHGTNVKEASEDTVSKPVGKIEEEALVDTLDSSDIQAQRAKMREIAKQRVLQLQKEEEERIKEQRAKALAKLEELNRRTLTVETGTEKLDKGQVINDNLEEQDESRVVSEPVMASINSSNQAEESMIETSTTLPVETIVTSLSVHEDARDVSAKKTAPQFNDGVTSRHKRTSYKQKQNSSLQKSFTERPVSDVAANSKALGDNTYVATNDIKPHEYTSSEIKSSEANVLNAADTVAEPSVPHRRKNNRSGKSKHKLDGTPLPPVEADIDPGKESVEKVVTGKDSVDKIVTTGSLSNSDTSVLKSIETYEAVEARVGFSSSLLNEESHSRVSSQWRPHSSRRQPRSQQQANNKSHGGDAVWAPVGTQNKANKGSIEASPNSVHELANLTKGNSHSVQNSLKGKRAEMERYVPKPVAKELSQQGNVQNLSSFTDSSQSKDGWSGEVNEVNVARNKHKKDHGTWKQLGPTDSSHMKGGHIGPSSTFNPVKEIQEAKEIGQSVKGETDTVNAEIRTCGTGRGKRNVSRATGYNTQPEKTFGGEEQTDRSTTGSKENRASSHWQPKPSSNAAINNQSEINRSSKKEQQHYQPKGQGGSSSQTQPGQPPAGNEEVHVESNVGFGSRRNGKHNNNRSVRGHDNNNARGDWNSGHDNRTHPFWDNRQRNNNNTHYEYQAVGQLKGNNNRLEKVDEPVEGGADSNYQKQRERGSGHPRRGGNYNRRQTGAPAHVDSNWE</sequence>
<name>A0A5A7R6Q3_STRAF</name>
<dbReference type="CDD" id="cd22249">
    <property type="entry name" value="UDM1_RNF168_RNF169-like"/>
    <property type="match status" value="1"/>
</dbReference>
<dbReference type="EMBL" id="BKCP01010514">
    <property type="protein sequence ID" value="GER53179.1"/>
    <property type="molecule type" value="Genomic_DNA"/>
</dbReference>
<feature type="compositionally biased region" description="Basic and acidic residues" evidence="3">
    <location>
        <begin position="504"/>
        <end position="518"/>
    </location>
</feature>
<feature type="compositionally biased region" description="Basic and acidic residues" evidence="3">
    <location>
        <begin position="178"/>
        <end position="187"/>
    </location>
</feature>
<dbReference type="PANTHER" id="PTHR34805">
    <property type="entry name" value="PROTEIN MODIFIER OF SNC1 1"/>
    <property type="match status" value="1"/>
</dbReference>
<feature type="domain" description="BAT2 N-terminal" evidence="4">
    <location>
        <begin position="14"/>
        <end position="150"/>
    </location>
</feature>
<feature type="compositionally biased region" description="Basic and acidic residues" evidence="3">
    <location>
        <begin position="1344"/>
        <end position="1358"/>
    </location>
</feature>
<evidence type="ECO:0000256" key="2">
    <source>
        <dbReference type="SAM" id="Coils"/>
    </source>
</evidence>
<dbReference type="InterPro" id="IPR038808">
    <property type="entry name" value="MOS1-like"/>
</dbReference>
<keyword evidence="1" id="KW-0597">Phosphoprotein</keyword>
<keyword evidence="2" id="KW-0175">Coiled coil</keyword>
<feature type="compositionally biased region" description="Basic and acidic residues" evidence="3">
    <location>
        <begin position="227"/>
        <end position="241"/>
    </location>
</feature>
<dbReference type="Proteomes" id="UP000325081">
    <property type="component" value="Unassembled WGS sequence"/>
</dbReference>
<feature type="region of interest" description="Disordered" evidence="3">
    <location>
        <begin position="393"/>
        <end position="548"/>
    </location>
</feature>
<feature type="region of interest" description="Disordered" evidence="3">
    <location>
        <begin position="583"/>
        <end position="719"/>
    </location>
</feature>
<feature type="compositionally biased region" description="Polar residues" evidence="3">
    <location>
        <begin position="637"/>
        <end position="649"/>
    </location>
</feature>
<feature type="compositionally biased region" description="Pro residues" evidence="3">
    <location>
        <begin position="344"/>
        <end position="356"/>
    </location>
</feature>
<feature type="region of interest" description="Disordered" evidence="3">
    <location>
        <begin position="1117"/>
        <end position="1360"/>
    </location>
</feature>
<feature type="region of interest" description="Disordered" evidence="3">
    <location>
        <begin position="791"/>
        <end position="811"/>
    </location>
</feature>
<reference evidence="6" key="1">
    <citation type="journal article" date="2019" name="Curr. Biol.">
        <title>Genome Sequence of Striga asiatica Provides Insight into the Evolution of Plant Parasitism.</title>
        <authorList>
            <person name="Yoshida S."/>
            <person name="Kim S."/>
            <person name="Wafula E.K."/>
            <person name="Tanskanen J."/>
            <person name="Kim Y.M."/>
            <person name="Honaas L."/>
            <person name="Yang Z."/>
            <person name="Spallek T."/>
            <person name="Conn C.E."/>
            <person name="Ichihashi Y."/>
            <person name="Cheong K."/>
            <person name="Cui S."/>
            <person name="Der J.P."/>
            <person name="Gundlach H."/>
            <person name="Jiao Y."/>
            <person name="Hori C."/>
            <person name="Ishida J.K."/>
            <person name="Kasahara H."/>
            <person name="Kiba T."/>
            <person name="Kim M.S."/>
            <person name="Koo N."/>
            <person name="Laohavisit A."/>
            <person name="Lee Y.H."/>
            <person name="Lumba S."/>
            <person name="McCourt P."/>
            <person name="Mortimer J.C."/>
            <person name="Mutuku J.M."/>
            <person name="Nomura T."/>
            <person name="Sasaki-Sekimoto Y."/>
            <person name="Seto Y."/>
            <person name="Wang Y."/>
            <person name="Wakatake T."/>
            <person name="Sakakibara H."/>
            <person name="Demura T."/>
            <person name="Yamaguchi S."/>
            <person name="Yoneyama K."/>
            <person name="Manabe R.I."/>
            <person name="Nelson D.C."/>
            <person name="Schulman A.H."/>
            <person name="Timko M.P."/>
            <person name="dePamphilis C.W."/>
            <person name="Choi D."/>
            <person name="Shirasu K."/>
        </authorList>
    </citation>
    <scope>NUCLEOTIDE SEQUENCE [LARGE SCALE GENOMIC DNA]</scope>
    <source>
        <strain evidence="6">cv. UVA1</strain>
    </source>
</reference>
<organism evidence="5 6">
    <name type="scientific">Striga asiatica</name>
    <name type="common">Asiatic witchweed</name>
    <name type="synonym">Buchnera asiatica</name>
    <dbReference type="NCBI Taxonomy" id="4170"/>
    <lineage>
        <taxon>Eukaryota</taxon>
        <taxon>Viridiplantae</taxon>
        <taxon>Streptophyta</taxon>
        <taxon>Embryophyta</taxon>
        <taxon>Tracheophyta</taxon>
        <taxon>Spermatophyta</taxon>
        <taxon>Magnoliopsida</taxon>
        <taxon>eudicotyledons</taxon>
        <taxon>Gunneridae</taxon>
        <taxon>Pentapetalae</taxon>
        <taxon>asterids</taxon>
        <taxon>lamiids</taxon>
        <taxon>Lamiales</taxon>
        <taxon>Orobanchaceae</taxon>
        <taxon>Buchnereae</taxon>
        <taxon>Striga</taxon>
    </lineage>
</organism>
<proteinExistence type="predicted"/>
<feature type="region of interest" description="Disordered" evidence="3">
    <location>
        <begin position="914"/>
        <end position="971"/>
    </location>
</feature>
<feature type="compositionally biased region" description="Basic residues" evidence="3">
    <location>
        <begin position="940"/>
        <end position="953"/>
    </location>
</feature>
<feature type="compositionally biased region" description="Low complexity" evidence="3">
    <location>
        <begin position="1292"/>
        <end position="1304"/>
    </location>
</feature>
<accession>A0A5A7R6Q3</accession>
<feature type="region of interest" description="Disordered" evidence="3">
    <location>
        <begin position="1018"/>
        <end position="1104"/>
    </location>
</feature>
<feature type="compositionally biased region" description="Polar residues" evidence="3">
    <location>
        <begin position="917"/>
        <end position="926"/>
    </location>
</feature>
<feature type="compositionally biased region" description="Basic and acidic residues" evidence="3">
    <location>
        <begin position="255"/>
        <end position="265"/>
    </location>
</feature>
<comment type="caution">
    <text evidence="5">The sequence shown here is derived from an EMBL/GenBank/DDBJ whole genome shotgun (WGS) entry which is preliminary data.</text>
</comment>
<dbReference type="Pfam" id="PF07001">
    <property type="entry name" value="BAT2_N"/>
    <property type="match status" value="1"/>
</dbReference>
<evidence type="ECO:0000256" key="3">
    <source>
        <dbReference type="SAM" id="MobiDB-lite"/>
    </source>
</evidence>
<evidence type="ECO:0000256" key="1">
    <source>
        <dbReference type="ARBA" id="ARBA00022553"/>
    </source>
</evidence>
<feature type="compositionally biased region" description="Basic residues" evidence="3">
    <location>
        <begin position="652"/>
        <end position="668"/>
    </location>
</feature>
<feature type="compositionally biased region" description="Basic and acidic residues" evidence="3">
    <location>
        <begin position="441"/>
        <end position="454"/>
    </location>
</feature>
<evidence type="ECO:0000313" key="6">
    <source>
        <dbReference type="Proteomes" id="UP000325081"/>
    </source>
</evidence>
<feature type="compositionally biased region" description="Pro residues" evidence="3">
    <location>
        <begin position="298"/>
        <end position="315"/>
    </location>
</feature>
<feature type="compositionally biased region" description="Polar residues" evidence="3">
    <location>
        <begin position="1243"/>
        <end position="1274"/>
    </location>
</feature>
<feature type="region of interest" description="Disordered" evidence="3">
    <location>
        <begin position="1372"/>
        <end position="1429"/>
    </location>
</feature>
<feature type="compositionally biased region" description="Basic and acidic residues" evidence="3">
    <location>
        <begin position="707"/>
        <end position="719"/>
    </location>
</feature>
<feature type="compositionally biased region" description="Polar residues" evidence="3">
    <location>
        <begin position="1117"/>
        <end position="1137"/>
    </location>
</feature>
<feature type="compositionally biased region" description="Low complexity" evidence="3">
    <location>
        <begin position="57"/>
        <end position="78"/>
    </location>
</feature>
<evidence type="ECO:0000259" key="4">
    <source>
        <dbReference type="Pfam" id="PF07001"/>
    </source>
</evidence>
<feature type="compositionally biased region" description="Polar residues" evidence="3">
    <location>
        <begin position="1222"/>
        <end position="1232"/>
    </location>
</feature>
<feature type="region of interest" description="Disordered" evidence="3">
    <location>
        <begin position="848"/>
        <end position="891"/>
    </location>
</feature>
<feature type="compositionally biased region" description="Low complexity" evidence="3">
    <location>
        <begin position="100"/>
        <end position="132"/>
    </location>
</feature>
<protein>
    <submittedName>
        <fullName evidence="5">Modifier of snc1</fullName>
    </submittedName>
</protein>
<feature type="region of interest" description="Disordered" evidence="3">
    <location>
        <begin position="29"/>
        <end position="356"/>
    </location>
</feature>
<feature type="compositionally biased region" description="Polar residues" evidence="3">
    <location>
        <begin position="873"/>
        <end position="883"/>
    </location>
</feature>
<feature type="coiled-coil region" evidence="2">
    <location>
        <begin position="746"/>
        <end position="777"/>
    </location>
</feature>
<feature type="compositionally biased region" description="Polar residues" evidence="3">
    <location>
        <begin position="189"/>
        <end position="207"/>
    </location>
</feature>